<name>W2QP95_PHYN3</name>
<dbReference type="EMBL" id="KI669573">
    <property type="protein sequence ID" value="ETN14314.1"/>
    <property type="molecule type" value="Genomic_DNA"/>
</dbReference>
<dbReference type="GeneID" id="20190824"/>
<evidence type="ECO:0000256" key="1">
    <source>
        <dbReference type="SAM" id="MobiDB-lite"/>
    </source>
</evidence>
<organism evidence="2 3">
    <name type="scientific">Phytophthora nicotianae (strain INRA-310)</name>
    <name type="common">Phytophthora parasitica</name>
    <dbReference type="NCBI Taxonomy" id="761204"/>
    <lineage>
        <taxon>Eukaryota</taxon>
        <taxon>Sar</taxon>
        <taxon>Stramenopiles</taxon>
        <taxon>Oomycota</taxon>
        <taxon>Peronosporomycetes</taxon>
        <taxon>Peronosporales</taxon>
        <taxon>Peronosporaceae</taxon>
        <taxon>Phytophthora</taxon>
    </lineage>
</organism>
<evidence type="ECO:0000313" key="2">
    <source>
        <dbReference type="EMBL" id="ETN14314.1"/>
    </source>
</evidence>
<accession>W2QP95</accession>
<gene>
    <name evidence="2" type="ORF">PPTG_22225</name>
</gene>
<dbReference type="RefSeq" id="XP_008900644.1">
    <property type="nucleotide sequence ID" value="XM_008902396.1"/>
</dbReference>
<feature type="region of interest" description="Disordered" evidence="1">
    <location>
        <begin position="1"/>
        <end position="24"/>
    </location>
</feature>
<proteinExistence type="predicted"/>
<dbReference type="AlphaFoldDB" id="W2QP95"/>
<dbReference type="Proteomes" id="UP000018817">
    <property type="component" value="Unassembled WGS sequence"/>
</dbReference>
<protein>
    <submittedName>
        <fullName evidence="2">Uncharacterized protein</fullName>
    </submittedName>
</protein>
<sequence>MVQLRWKPQGQGQQTEAGRDRHAKAGAHAKGILGYLHEQSGQLVTLRDVHNMIQGFKKEQRVHDVFGKTEEIPNLRKAVDFFKKYNPA</sequence>
<reference evidence="3" key="1">
    <citation type="submission" date="2011-12" db="EMBL/GenBank/DDBJ databases">
        <authorList>
            <consortium name="The Broad Institute Genome Sequencing Platform"/>
            <person name="Russ C."/>
            <person name="Tyler B."/>
            <person name="Panabieres F."/>
            <person name="Shan W."/>
            <person name="Tripathy S."/>
            <person name="Grunwald N."/>
            <person name="Machado M."/>
            <person name="Young S.K."/>
            <person name="Zeng Q."/>
            <person name="Gargeya S."/>
            <person name="Fitzgerald M."/>
            <person name="Haas B."/>
            <person name="Abouelleil A."/>
            <person name="Alvarado L."/>
            <person name="Arachchi H.M."/>
            <person name="Berlin A."/>
            <person name="Chapman S.B."/>
            <person name="Gearin G."/>
            <person name="Goldberg J."/>
            <person name="Griggs A."/>
            <person name="Gujja S."/>
            <person name="Hansen M."/>
            <person name="Heiman D."/>
            <person name="Howarth C."/>
            <person name="Larimer J."/>
            <person name="Lui A."/>
            <person name="MacDonald P.J.P."/>
            <person name="McCowen C."/>
            <person name="Montmayeur A."/>
            <person name="Murphy C."/>
            <person name="Neiman D."/>
            <person name="Pearson M."/>
            <person name="Priest M."/>
            <person name="Roberts A."/>
            <person name="Saif S."/>
            <person name="Shea T."/>
            <person name="Sisk P."/>
            <person name="Stolte C."/>
            <person name="Sykes S."/>
            <person name="Wortman J."/>
            <person name="Nusbaum C."/>
            <person name="Birren B."/>
        </authorList>
    </citation>
    <scope>NUCLEOTIDE SEQUENCE [LARGE SCALE GENOMIC DNA]</scope>
    <source>
        <strain evidence="3">INRA-310</strain>
    </source>
</reference>
<dbReference type="VEuPathDB" id="FungiDB:PPTG_22225"/>
<reference evidence="2 3" key="2">
    <citation type="submission" date="2013-11" db="EMBL/GenBank/DDBJ databases">
        <title>The Genome Sequence of Phytophthora parasitica INRA-310.</title>
        <authorList>
            <consortium name="The Broad Institute Genomics Platform"/>
            <person name="Russ C."/>
            <person name="Tyler B."/>
            <person name="Panabieres F."/>
            <person name="Shan W."/>
            <person name="Tripathy S."/>
            <person name="Grunwald N."/>
            <person name="Machado M."/>
            <person name="Johnson C.S."/>
            <person name="Arredondo F."/>
            <person name="Hong C."/>
            <person name="Coffey M."/>
            <person name="Young S.K."/>
            <person name="Zeng Q."/>
            <person name="Gargeya S."/>
            <person name="Fitzgerald M."/>
            <person name="Abouelleil A."/>
            <person name="Alvarado L."/>
            <person name="Chapman S.B."/>
            <person name="Gainer-Dewar J."/>
            <person name="Goldberg J."/>
            <person name="Griggs A."/>
            <person name="Gujja S."/>
            <person name="Hansen M."/>
            <person name="Howarth C."/>
            <person name="Imamovic A."/>
            <person name="Ireland A."/>
            <person name="Larimer J."/>
            <person name="McCowan C."/>
            <person name="Murphy C."/>
            <person name="Pearson M."/>
            <person name="Poon T.W."/>
            <person name="Priest M."/>
            <person name="Roberts A."/>
            <person name="Saif S."/>
            <person name="Shea T."/>
            <person name="Sykes S."/>
            <person name="Wortman J."/>
            <person name="Nusbaum C."/>
            <person name="Birren B."/>
        </authorList>
    </citation>
    <scope>NUCLEOTIDE SEQUENCE [LARGE SCALE GENOMIC DNA]</scope>
    <source>
        <strain evidence="2 3">INRA-310</strain>
    </source>
</reference>
<evidence type="ECO:0000313" key="3">
    <source>
        <dbReference type="Proteomes" id="UP000018817"/>
    </source>
</evidence>